<dbReference type="eggNOG" id="KOG2792">
    <property type="taxonomic scope" value="Eukaryota"/>
</dbReference>
<evidence type="ECO:0000256" key="10">
    <source>
        <dbReference type="PIRSR" id="PIRSR603782-2"/>
    </source>
</evidence>
<evidence type="ECO:0000256" key="4">
    <source>
        <dbReference type="ARBA" id="ARBA00022792"/>
    </source>
</evidence>
<keyword evidence="12" id="KW-1185">Reference proteome</keyword>
<dbReference type="Proteomes" id="UP000002866">
    <property type="component" value="Chromosome 9"/>
</dbReference>
<dbReference type="Pfam" id="PF02630">
    <property type="entry name" value="SCO1-SenC"/>
    <property type="match status" value="1"/>
</dbReference>
<dbReference type="SUPFAM" id="SSF52833">
    <property type="entry name" value="Thioredoxin-like"/>
    <property type="match status" value="1"/>
</dbReference>
<dbReference type="GO" id="GO:0045454">
    <property type="term" value="P:cell redox homeostasis"/>
    <property type="evidence" value="ECO:0007669"/>
    <property type="project" value="EnsemblFungi"/>
</dbReference>
<dbReference type="GO" id="GO:0033617">
    <property type="term" value="P:mitochondrial respiratory chain complex IV assembly"/>
    <property type="evidence" value="ECO:0007669"/>
    <property type="project" value="TreeGrafter"/>
</dbReference>
<keyword evidence="4 8" id="KW-0999">Mitochondrion inner membrane</keyword>
<evidence type="ECO:0000313" key="11">
    <source>
        <dbReference type="EMBL" id="CCH62836.1"/>
    </source>
</evidence>
<evidence type="ECO:0000256" key="9">
    <source>
        <dbReference type="PIRSR" id="PIRSR037736-1"/>
    </source>
</evidence>
<dbReference type="PIRSF" id="PIRSF037736">
    <property type="entry name" value="SCO1"/>
    <property type="match status" value="1"/>
</dbReference>
<evidence type="ECO:0008006" key="13">
    <source>
        <dbReference type="Google" id="ProtNLM"/>
    </source>
</evidence>
<dbReference type="InParanoid" id="I2H8Y4"/>
<proteinExistence type="inferred from homology"/>
<evidence type="ECO:0000256" key="1">
    <source>
        <dbReference type="ARBA" id="ARBA00004273"/>
    </source>
</evidence>
<protein>
    <recommendedName>
        <fullName evidence="13">Thioredoxin domain-containing protein</fullName>
    </recommendedName>
</protein>
<dbReference type="OrthoDB" id="270009at2759"/>
<dbReference type="HOGENOM" id="CLU_050131_0_1_1"/>
<feature type="binding site" evidence="9">
    <location>
        <position position="252"/>
    </location>
    <ligand>
        <name>Cu cation</name>
        <dbReference type="ChEBI" id="CHEBI:23378"/>
    </ligand>
</feature>
<organism evidence="11 12">
    <name type="scientific">Henningerozyma blattae (strain ATCC 34711 / CBS 6284 / DSM 70876 / NBRC 10599 / NRRL Y-10934 / UCD 77-7)</name>
    <name type="common">Yeast</name>
    <name type="synonym">Tetrapisispora blattae</name>
    <dbReference type="NCBI Taxonomy" id="1071380"/>
    <lineage>
        <taxon>Eukaryota</taxon>
        <taxon>Fungi</taxon>
        <taxon>Dikarya</taxon>
        <taxon>Ascomycota</taxon>
        <taxon>Saccharomycotina</taxon>
        <taxon>Saccharomycetes</taxon>
        <taxon>Saccharomycetales</taxon>
        <taxon>Saccharomycetaceae</taxon>
        <taxon>Henningerozyma</taxon>
    </lineage>
</organism>
<evidence type="ECO:0000313" key="12">
    <source>
        <dbReference type="Proteomes" id="UP000002866"/>
    </source>
</evidence>
<dbReference type="InterPro" id="IPR036249">
    <property type="entry name" value="Thioredoxin-like_sf"/>
</dbReference>
<dbReference type="GeneID" id="14498013"/>
<name>I2H8Y4_HENB6</name>
<comment type="similarity">
    <text evidence="2 8">Belongs to the SCO1/2 family.</text>
</comment>
<dbReference type="GO" id="GO:0005743">
    <property type="term" value="C:mitochondrial inner membrane"/>
    <property type="evidence" value="ECO:0007669"/>
    <property type="project" value="UniProtKB-SubCell"/>
</dbReference>
<dbReference type="FunFam" id="3.40.30.10:FF:000013">
    <property type="entry name" value="Blast:Protein SCO1 homolog, mitochondrial"/>
    <property type="match status" value="1"/>
</dbReference>
<keyword evidence="6 8" id="KW-0496">Mitochondrion</keyword>
<feature type="binding site" evidence="9">
    <location>
        <position position="151"/>
    </location>
    <ligand>
        <name>Cu cation</name>
        <dbReference type="ChEBI" id="CHEBI:23378"/>
    </ligand>
</feature>
<sequence length="309" mass="35839">MNSLQNINIRPLGVGRLFFRISRQNKLINTCTFSTLQTLRNNDQRESLSRLKVNRTRSNANKNINKLNGNLDVPRWKLGGIIGLLGIAIYGFSKYTKNKLEFDKEVSSNIEYGQKAKLGGAFDLLDQDGKTFTDKDLLGKFSIIYFGFTHCPDICPDQLDKLGVWLHNLKVERKLKEKTGFDIQPIFITCDPDRDSPEVIKKYLNDFDKDIIGLTGTYEQIKQVCKQYRVFFATPEKDSLKTNDQKDYLVDHSAFFYLMDPEGDFVDVLGMAYDEKNGAERIEEHCKYYIPNSKREVKRQKWYGFLFNN</sequence>
<dbReference type="Gene3D" id="3.40.30.10">
    <property type="entry name" value="Glutaredoxin"/>
    <property type="match status" value="1"/>
</dbReference>
<accession>I2H8Y4</accession>
<evidence type="ECO:0000256" key="8">
    <source>
        <dbReference type="PIRNR" id="PIRNR037736"/>
    </source>
</evidence>
<dbReference type="GO" id="GO:0034599">
    <property type="term" value="P:cellular response to oxidative stress"/>
    <property type="evidence" value="ECO:0007669"/>
    <property type="project" value="EnsemblFungi"/>
</dbReference>
<dbReference type="GO" id="GO:0006878">
    <property type="term" value="P:intracellular copper ion homeostasis"/>
    <property type="evidence" value="ECO:0007669"/>
    <property type="project" value="UniProtKB-UniRule"/>
</dbReference>
<keyword evidence="10" id="KW-1015">Disulfide bond</keyword>
<dbReference type="AlphaFoldDB" id="I2H8Y4"/>
<dbReference type="KEGG" id="tbl:TBLA_0I01780"/>
<evidence type="ECO:0000256" key="5">
    <source>
        <dbReference type="ARBA" id="ARBA00023008"/>
    </source>
</evidence>
<feature type="binding site" evidence="9">
    <location>
        <position position="155"/>
    </location>
    <ligand>
        <name>Cu cation</name>
        <dbReference type="ChEBI" id="CHEBI:23378"/>
    </ligand>
</feature>
<comment type="subcellular location">
    <subcellularLocation>
        <location evidence="1 8">Mitochondrion inner membrane</location>
    </subcellularLocation>
</comment>
<evidence type="ECO:0000256" key="2">
    <source>
        <dbReference type="ARBA" id="ARBA00010996"/>
    </source>
</evidence>
<keyword evidence="5 9" id="KW-0186">Copper</keyword>
<evidence type="ECO:0000256" key="3">
    <source>
        <dbReference type="ARBA" id="ARBA00022723"/>
    </source>
</evidence>
<dbReference type="PANTHER" id="PTHR12151:SF5">
    <property type="entry name" value="AT19154P"/>
    <property type="match status" value="1"/>
</dbReference>
<dbReference type="STRING" id="1071380.I2H8Y4"/>
<keyword evidence="7" id="KW-0472">Membrane</keyword>
<reference evidence="11 12" key="1">
    <citation type="journal article" date="2011" name="Proc. Natl. Acad. Sci. U.S.A.">
        <title>Evolutionary erosion of yeast sex chromosomes by mating-type switching accidents.</title>
        <authorList>
            <person name="Gordon J.L."/>
            <person name="Armisen D."/>
            <person name="Proux-Wera E."/>
            <person name="Oheigeartaigh S.S."/>
            <person name="Byrne K.P."/>
            <person name="Wolfe K.H."/>
        </authorList>
    </citation>
    <scope>NUCLEOTIDE SEQUENCE [LARGE SCALE GENOMIC DNA]</scope>
    <source>
        <strain evidence="12">ATCC 34711 / CBS 6284 / DSM 70876 / NBRC 10599 / NRRL Y-10934 / UCD 77-7</strain>
    </source>
</reference>
<dbReference type="EMBL" id="HE806324">
    <property type="protein sequence ID" value="CCH62836.1"/>
    <property type="molecule type" value="Genomic_DNA"/>
</dbReference>
<dbReference type="CDD" id="cd02968">
    <property type="entry name" value="SCO"/>
    <property type="match status" value="1"/>
</dbReference>
<dbReference type="GO" id="GO:0016531">
    <property type="term" value="F:copper chaperone activity"/>
    <property type="evidence" value="ECO:0007669"/>
    <property type="project" value="InterPro"/>
</dbReference>
<keyword evidence="3 9" id="KW-0479">Metal-binding</keyword>
<dbReference type="RefSeq" id="XP_004182355.1">
    <property type="nucleotide sequence ID" value="XM_004182307.1"/>
</dbReference>
<feature type="disulfide bond" description="Redox-active" evidence="10">
    <location>
        <begin position="151"/>
        <end position="155"/>
    </location>
</feature>
<evidence type="ECO:0000256" key="7">
    <source>
        <dbReference type="ARBA" id="ARBA00023136"/>
    </source>
</evidence>
<evidence type="ECO:0000256" key="6">
    <source>
        <dbReference type="ARBA" id="ARBA00023128"/>
    </source>
</evidence>
<dbReference type="PANTHER" id="PTHR12151">
    <property type="entry name" value="ELECTRON TRANSPORT PROTIN SCO1/SENC FAMILY MEMBER"/>
    <property type="match status" value="1"/>
</dbReference>
<dbReference type="GO" id="GO:0005507">
    <property type="term" value="F:copper ion binding"/>
    <property type="evidence" value="ECO:0007669"/>
    <property type="project" value="EnsemblFungi"/>
</dbReference>
<dbReference type="InterPro" id="IPR003782">
    <property type="entry name" value="SCO1/SenC"/>
</dbReference>
<gene>
    <name evidence="11" type="primary">TBLA0I01780</name>
    <name evidence="11" type="ORF">TBLA_0I01780</name>
</gene>
<dbReference type="InterPro" id="IPR017276">
    <property type="entry name" value="Synth_of_cyt-c-oxidase_Sco1/2"/>
</dbReference>